<dbReference type="Proteomes" id="UP000002565">
    <property type="component" value="Chromosome 1"/>
</dbReference>
<reference evidence="2 3" key="1">
    <citation type="journal article" date="2008" name="PLoS ONE">
        <title>Genome sequence of Brucella abortus vaccine strain S19 compared to virulent strains yields candidate virulence genes.</title>
        <authorList>
            <person name="Crasta O.R."/>
            <person name="Folkerts O."/>
            <person name="Fei Z."/>
            <person name="Mane S.P."/>
            <person name="Evans C."/>
            <person name="Martino-Catt S."/>
            <person name="Bricker B."/>
            <person name="Yu G."/>
            <person name="Du L."/>
            <person name="Sobral B.W."/>
        </authorList>
    </citation>
    <scope>NUCLEOTIDE SEQUENCE [LARGE SCALE GENOMIC DNA]</scope>
    <source>
        <strain evidence="2 3">S19</strain>
    </source>
</reference>
<dbReference type="AlphaFoldDB" id="A0A0F6ARM4"/>
<proteinExistence type="predicted"/>
<dbReference type="EMBL" id="CP000887">
    <property type="protein sequence ID" value="ACD72870.1"/>
    <property type="molecule type" value="Genomic_DNA"/>
</dbReference>
<evidence type="ECO:0000313" key="3">
    <source>
        <dbReference type="Proteomes" id="UP000002565"/>
    </source>
</evidence>
<dbReference type="InterPro" id="IPR018744">
    <property type="entry name" value="DUF2293"/>
</dbReference>
<dbReference type="HOGENOM" id="CLU_153705_0_0_5"/>
<dbReference type="KEGG" id="bmc:BAbS19_I13750"/>
<evidence type="ECO:0000259" key="1">
    <source>
        <dbReference type="Pfam" id="PF10056"/>
    </source>
</evidence>
<dbReference type="Pfam" id="PF10056">
    <property type="entry name" value="DUF2293"/>
    <property type="match status" value="1"/>
</dbReference>
<protein>
    <recommendedName>
        <fullName evidence="1">DUF2293 domain-containing protein</fullName>
    </recommendedName>
</protein>
<gene>
    <name evidence="2" type="ordered locus">BAbS19_I13750</name>
</gene>
<feature type="domain" description="DUF2293" evidence="1">
    <location>
        <begin position="46"/>
        <end position="123"/>
    </location>
</feature>
<accession>A0A0F6ARM4</accession>
<name>A0A0F6ARM4_BRUA1</name>
<organism evidence="2 3">
    <name type="scientific">Brucella abortus (strain S19)</name>
    <dbReference type="NCBI Taxonomy" id="430066"/>
    <lineage>
        <taxon>Bacteria</taxon>
        <taxon>Pseudomonadati</taxon>
        <taxon>Pseudomonadota</taxon>
        <taxon>Alphaproteobacteria</taxon>
        <taxon>Hyphomicrobiales</taxon>
        <taxon>Brucellaceae</taxon>
        <taxon>Brucella/Ochrobactrum group</taxon>
        <taxon>Brucella</taxon>
    </lineage>
</organism>
<sequence>MFIWKRISAQAILMQNGAIRDSRKDRTKGTRMSAGTTRQKAIAKSLTLLLPAVPYSDSEPIRAAALAPHMKTLPPSTAVWLATVAHVRHTHTDYDALRDDGYDKDSARFFVLNAINAKLTEWRATRLLSPEDDEAVEM</sequence>
<evidence type="ECO:0000313" key="2">
    <source>
        <dbReference type="EMBL" id="ACD72870.1"/>
    </source>
</evidence>